<gene>
    <name evidence="4 6" type="primary">coaE</name>
    <name evidence="7" type="ORF">LUA81_03565</name>
    <name evidence="6" type="ORF">LUA82_03600</name>
</gene>
<evidence type="ECO:0000313" key="8">
    <source>
        <dbReference type="Proteomes" id="UP001059822"/>
    </source>
</evidence>
<comment type="function">
    <text evidence="4">Catalyzes the phosphorylation of the 3'-hydroxyl group of dephosphocoenzyme A to form coenzyme A.</text>
</comment>
<evidence type="ECO:0000313" key="7">
    <source>
        <dbReference type="EMBL" id="UTO56171.1"/>
    </source>
</evidence>
<reference evidence="6" key="1">
    <citation type="journal article" date="2022" name="Microorganisms">
        <title>Assembly and Comparison of Ca. Neoehrlichia mikurensis Genomes.</title>
        <authorList>
            <person name="Azagi T."/>
            <person name="Dirks R.P."/>
            <person name="Yebra-Pimentel E.S."/>
            <person name="Schaap P.J."/>
            <person name="Koehorst J.J."/>
            <person name="Esser H.J."/>
            <person name="Sprong H."/>
        </authorList>
    </citation>
    <scope>NUCLEOTIDE SEQUENCE</scope>
    <source>
        <strain evidence="7">18-2804</strain>
        <strain evidence="6">18-2837</strain>
    </source>
</reference>
<evidence type="ECO:0000256" key="3">
    <source>
        <dbReference type="ARBA" id="ARBA00022993"/>
    </source>
</evidence>
<protein>
    <recommendedName>
        <fullName evidence="4 5">Dephospho-CoA kinase</fullName>
        <ecNumber evidence="4 5">2.7.1.24</ecNumber>
    </recommendedName>
    <alternativeName>
        <fullName evidence="4">Dephosphocoenzyme A kinase</fullName>
    </alternativeName>
</protein>
<dbReference type="Pfam" id="PF01121">
    <property type="entry name" value="CoaE"/>
    <property type="match status" value="1"/>
</dbReference>
<evidence type="ECO:0000313" key="6">
    <source>
        <dbReference type="EMBL" id="UTO55250.1"/>
    </source>
</evidence>
<dbReference type="CDD" id="cd02022">
    <property type="entry name" value="DPCK"/>
    <property type="match status" value="1"/>
</dbReference>
<evidence type="ECO:0000313" key="9">
    <source>
        <dbReference type="Proteomes" id="UP001059985"/>
    </source>
</evidence>
<keyword evidence="4 6" id="KW-0808">Transferase</keyword>
<keyword evidence="3 4" id="KW-0173">Coenzyme A biosynthesis</keyword>
<dbReference type="PROSITE" id="PS51219">
    <property type="entry name" value="DPCK"/>
    <property type="match status" value="1"/>
</dbReference>
<accession>A0A9Q9F391</accession>
<evidence type="ECO:0000256" key="1">
    <source>
        <dbReference type="ARBA" id="ARBA00022741"/>
    </source>
</evidence>
<dbReference type="EC" id="2.7.1.24" evidence="4 5"/>
<keyword evidence="1 4" id="KW-0547">Nucleotide-binding</keyword>
<dbReference type="AlphaFoldDB" id="A0A9Q9F391"/>
<feature type="binding site" evidence="4">
    <location>
        <begin position="11"/>
        <end position="16"/>
    </location>
    <ligand>
        <name>ATP</name>
        <dbReference type="ChEBI" id="CHEBI:30616"/>
    </ligand>
</feature>
<dbReference type="GO" id="GO:0005737">
    <property type="term" value="C:cytoplasm"/>
    <property type="evidence" value="ECO:0007669"/>
    <property type="project" value="UniProtKB-SubCell"/>
</dbReference>
<dbReference type="HAMAP" id="MF_00376">
    <property type="entry name" value="Dephospho_CoA_kinase"/>
    <property type="match status" value="1"/>
</dbReference>
<comment type="subcellular location">
    <subcellularLocation>
        <location evidence="4">Cytoplasm</location>
    </subcellularLocation>
</comment>
<keyword evidence="9" id="KW-1185">Reference proteome</keyword>
<dbReference type="Proteomes" id="UP001059985">
    <property type="component" value="Chromosome"/>
</dbReference>
<evidence type="ECO:0000256" key="5">
    <source>
        <dbReference type="NCBIfam" id="TIGR00152"/>
    </source>
</evidence>
<evidence type="ECO:0000256" key="2">
    <source>
        <dbReference type="ARBA" id="ARBA00022840"/>
    </source>
</evidence>
<organism evidence="6 8">
    <name type="scientific">Neoehrlichia mikurensis</name>
    <dbReference type="NCBI Taxonomy" id="89586"/>
    <lineage>
        <taxon>Bacteria</taxon>
        <taxon>Pseudomonadati</taxon>
        <taxon>Pseudomonadota</taxon>
        <taxon>Alphaproteobacteria</taxon>
        <taxon>Rickettsiales</taxon>
        <taxon>Anaplasmataceae</taxon>
        <taxon>Candidatus Neoehrlichia</taxon>
    </lineage>
</organism>
<dbReference type="EMBL" id="CP089285">
    <property type="protein sequence ID" value="UTO56171.1"/>
    <property type="molecule type" value="Genomic_DNA"/>
</dbReference>
<evidence type="ECO:0000256" key="4">
    <source>
        <dbReference type="HAMAP-Rule" id="MF_00376"/>
    </source>
</evidence>
<name>A0A9Q9F391_9RICK</name>
<dbReference type="GO" id="GO:0004140">
    <property type="term" value="F:dephospho-CoA kinase activity"/>
    <property type="evidence" value="ECO:0007669"/>
    <property type="project" value="UniProtKB-UniRule"/>
</dbReference>
<dbReference type="EMBL" id="CP089286">
    <property type="protein sequence ID" value="UTO55250.1"/>
    <property type="molecule type" value="Genomic_DNA"/>
</dbReference>
<comment type="catalytic activity">
    <reaction evidence="4">
        <text>3'-dephospho-CoA + ATP = ADP + CoA + H(+)</text>
        <dbReference type="Rhea" id="RHEA:18245"/>
        <dbReference type="ChEBI" id="CHEBI:15378"/>
        <dbReference type="ChEBI" id="CHEBI:30616"/>
        <dbReference type="ChEBI" id="CHEBI:57287"/>
        <dbReference type="ChEBI" id="CHEBI:57328"/>
        <dbReference type="ChEBI" id="CHEBI:456216"/>
        <dbReference type="EC" id="2.7.1.24"/>
    </reaction>
</comment>
<dbReference type="RefSeq" id="WP_218194192.1">
    <property type="nucleotide sequence ID" value="NZ_CP054597.1"/>
</dbReference>
<keyword evidence="4" id="KW-0963">Cytoplasm</keyword>
<dbReference type="GO" id="GO:0015937">
    <property type="term" value="P:coenzyme A biosynthetic process"/>
    <property type="evidence" value="ECO:0007669"/>
    <property type="project" value="UniProtKB-UniRule"/>
</dbReference>
<keyword evidence="2 4" id="KW-0067">ATP-binding</keyword>
<dbReference type="Proteomes" id="UP001059822">
    <property type="component" value="Chromosome"/>
</dbReference>
<dbReference type="NCBIfam" id="TIGR00152">
    <property type="entry name" value="dephospho-CoA kinase"/>
    <property type="match status" value="1"/>
</dbReference>
<comment type="pathway">
    <text evidence="4">Cofactor biosynthesis; coenzyme A biosynthesis; CoA from (R)-pantothenate: step 5/5.</text>
</comment>
<dbReference type="GO" id="GO:0005524">
    <property type="term" value="F:ATP binding"/>
    <property type="evidence" value="ECO:0007669"/>
    <property type="project" value="UniProtKB-UniRule"/>
</dbReference>
<comment type="similarity">
    <text evidence="4">Belongs to the CoaE family.</text>
</comment>
<dbReference type="InterPro" id="IPR001977">
    <property type="entry name" value="Depp_CoAkinase"/>
</dbReference>
<proteinExistence type="inferred from homology"/>
<sequence length="195" mass="22963">MVVFGLTGGIGSGKSLVANCFAQLVNAKIFDADKVVHHLYEYDNQVVDFVKKCFPDSVQNGMVNRKVLAKHFYCYSDVWKTFQQMIHSIVLRKQQEFLFLHNRHRISKYLVLDIPLLIEAKFHYYCDFIIYIYASDFIRKQRLNSRHIPEKQLKFIHELQISECTREKKSHFSINSGLGRKGIFSKILRILHYVT</sequence>
<keyword evidence="4 6" id="KW-0418">Kinase</keyword>